<reference evidence="1" key="1">
    <citation type="submission" date="2018-05" db="EMBL/GenBank/DDBJ databases">
        <authorList>
            <person name="Lanie J.A."/>
            <person name="Ng W.-L."/>
            <person name="Kazmierczak K.M."/>
            <person name="Andrzejewski T.M."/>
            <person name="Davidsen T.M."/>
            <person name="Wayne K.J."/>
            <person name="Tettelin H."/>
            <person name="Glass J.I."/>
            <person name="Rusch D."/>
            <person name="Podicherti R."/>
            <person name="Tsui H.-C.T."/>
            <person name="Winkler M.E."/>
        </authorList>
    </citation>
    <scope>NUCLEOTIDE SEQUENCE</scope>
</reference>
<proteinExistence type="predicted"/>
<organism evidence="1">
    <name type="scientific">marine metagenome</name>
    <dbReference type="NCBI Taxonomy" id="408172"/>
    <lineage>
        <taxon>unclassified sequences</taxon>
        <taxon>metagenomes</taxon>
        <taxon>ecological metagenomes</taxon>
    </lineage>
</organism>
<gene>
    <name evidence="1" type="ORF">METZ01_LOCUS346245</name>
</gene>
<dbReference type="EMBL" id="UINC01119517">
    <property type="protein sequence ID" value="SVC93391.1"/>
    <property type="molecule type" value="Genomic_DNA"/>
</dbReference>
<protein>
    <submittedName>
        <fullName evidence="1">Uncharacterized protein</fullName>
    </submittedName>
</protein>
<feature type="non-terminal residue" evidence="1">
    <location>
        <position position="1"/>
    </location>
</feature>
<name>A0A382RA08_9ZZZZ</name>
<dbReference type="AlphaFoldDB" id="A0A382RA08"/>
<sequence>ARCSGSPKALLRGPRYVAASVPAICHRAAAPAAVAHLPCPCGEPRVLGSTSAARTCRREAPTGPMPRPDPRCYSRDRRAWCDSACAVGKTPPFAPPQPSPLPCASLRLAADAGSLFQHVFLPLNTKLVRYHHQVNYGDPGAPTWPLGRADRGLAVLWAAAACLPTRVLTRARCSCS</sequence>
<evidence type="ECO:0000313" key="1">
    <source>
        <dbReference type="EMBL" id="SVC93391.1"/>
    </source>
</evidence>
<accession>A0A382RA08</accession>